<dbReference type="AlphaFoldDB" id="A0AAV4PRK6"/>
<gene>
    <name evidence="1" type="ORF">CDAR_240501</name>
</gene>
<accession>A0AAV4PRK6</accession>
<evidence type="ECO:0000313" key="2">
    <source>
        <dbReference type="Proteomes" id="UP001054837"/>
    </source>
</evidence>
<comment type="caution">
    <text evidence="1">The sequence shown here is derived from an EMBL/GenBank/DDBJ whole genome shotgun (WGS) entry which is preliminary data.</text>
</comment>
<reference evidence="1 2" key="1">
    <citation type="submission" date="2021-06" db="EMBL/GenBank/DDBJ databases">
        <title>Caerostris darwini draft genome.</title>
        <authorList>
            <person name="Kono N."/>
            <person name="Arakawa K."/>
        </authorList>
    </citation>
    <scope>NUCLEOTIDE SEQUENCE [LARGE SCALE GENOMIC DNA]</scope>
</reference>
<protein>
    <submittedName>
        <fullName evidence="1">Uncharacterized protein</fullName>
    </submittedName>
</protein>
<organism evidence="1 2">
    <name type="scientific">Caerostris darwini</name>
    <dbReference type="NCBI Taxonomy" id="1538125"/>
    <lineage>
        <taxon>Eukaryota</taxon>
        <taxon>Metazoa</taxon>
        <taxon>Ecdysozoa</taxon>
        <taxon>Arthropoda</taxon>
        <taxon>Chelicerata</taxon>
        <taxon>Arachnida</taxon>
        <taxon>Araneae</taxon>
        <taxon>Araneomorphae</taxon>
        <taxon>Entelegynae</taxon>
        <taxon>Araneoidea</taxon>
        <taxon>Araneidae</taxon>
        <taxon>Caerostris</taxon>
    </lineage>
</organism>
<dbReference type="EMBL" id="BPLQ01003166">
    <property type="protein sequence ID" value="GIX98459.1"/>
    <property type="molecule type" value="Genomic_DNA"/>
</dbReference>
<keyword evidence="2" id="KW-1185">Reference proteome</keyword>
<sequence>MTGFWPTLISVCIHTHTDGREESPGRSVAGVVWGGWKDTPFPSSSIPYFVRPPFTLPRRVRGVRVEQTEKVYCSRGLSLSRYVPKAGVSDAPNRMRTKTYEFFVRAMIGQRRRSDSIAFNYSRQATFPFRFWGIGSLLEHVASIK</sequence>
<name>A0AAV4PRK6_9ARAC</name>
<evidence type="ECO:0000313" key="1">
    <source>
        <dbReference type="EMBL" id="GIX98459.1"/>
    </source>
</evidence>
<dbReference type="Proteomes" id="UP001054837">
    <property type="component" value="Unassembled WGS sequence"/>
</dbReference>
<proteinExistence type="predicted"/>